<keyword evidence="1" id="KW-1133">Transmembrane helix</keyword>
<keyword evidence="1" id="KW-0812">Transmembrane</keyword>
<keyword evidence="1" id="KW-0472">Membrane</keyword>
<feature type="transmembrane region" description="Helical" evidence="1">
    <location>
        <begin position="67"/>
        <end position="87"/>
    </location>
</feature>
<name>A0ABW3M171_9PSEU</name>
<proteinExistence type="predicted"/>
<dbReference type="Proteomes" id="UP001597045">
    <property type="component" value="Unassembled WGS sequence"/>
</dbReference>
<keyword evidence="3" id="KW-1185">Reference proteome</keyword>
<organism evidence="2 3">
    <name type="scientific">Kibdelosporangium lantanae</name>
    <dbReference type="NCBI Taxonomy" id="1497396"/>
    <lineage>
        <taxon>Bacteria</taxon>
        <taxon>Bacillati</taxon>
        <taxon>Actinomycetota</taxon>
        <taxon>Actinomycetes</taxon>
        <taxon>Pseudonocardiales</taxon>
        <taxon>Pseudonocardiaceae</taxon>
        <taxon>Kibdelosporangium</taxon>
    </lineage>
</organism>
<evidence type="ECO:0000313" key="2">
    <source>
        <dbReference type="EMBL" id="MFD1044342.1"/>
    </source>
</evidence>
<protein>
    <recommendedName>
        <fullName evidence="4">DUF3040 domain-containing protein</fullName>
    </recommendedName>
</protein>
<sequence length="105" mass="11211">MMLAEDFGYQLSPRLAVKMTPEIRKMVDKALEDAANAAGDGAEGTGCAVFVVFVLGMVIALQAKEPWIFIVGIVAAVVIVGVVSLLLSRSGPRPDRKPPKRGCER</sequence>
<evidence type="ECO:0000313" key="3">
    <source>
        <dbReference type="Proteomes" id="UP001597045"/>
    </source>
</evidence>
<dbReference type="EMBL" id="JBHTIS010000037">
    <property type="protein sequence ID" value="MFD1044342.1"/>
    <property type="molecule type" value="Genomic_DNA"/>
</dbReference>
<evidence type="ECO:0008006" key="4">
    <source>
        <dbReference type="Google" id="ProtNLM"/>
    </source>
</evidence>
<feature type="transmembrane region" description="Helical" evidence="1">
    <location>
        <begin position="44"/>
        <end position="61"/>
    </location>
</feature>
<evidence type="ECO:0000256" key="1">
    <source>
        <dbReference type="SAM" id="Phobius"/>
    </source>
</evidence>
<accession>A0ABW3M171</accession>
<comment type="caution">
    <text evidence="2">The sequence shown here is derived from an EMBL/GenBank/DDBJ whole genome shotgun (WGS) entry which is preliminary data.</text>
</comment>
<reference evidence="3" key="1">
    <citation type="journal article" date="2019" name="Int. J. Syst. Evol. Microbiol.">
        <title>The Global Catalogue of Microorganisms (GCM) 10K type strain sequencing project: providing services to taxonomists for standard genome sequencing and annotation.</title>
        <authorList>
            <consortium name="The Broad Institute Genomics Platform"/>
            <consortium name="The Broad Institute Genome Sequencing Center for Infectious Disease"/>
            <person name="Wu L."/>
            <person name="Ma J."/>
        </authorList>
    </citation>
    <scope>NUCLEOTIDE SEQUENCE [LARGE SCALE GENOMIC DNA]</scope>
    <source>
        <strain evidence="3">JCM 31486</strain>
    </source>
</reference>
<gene>
    <name evidence="2" type="ORF">ACFQ1S_01400</name>
</gene>